<evidence type="ECO:0000313" key="8">
    <source>
        <dbReference type="EMBL" id="MBB6328293.1"/>
    </source>
</evidence>
<accession>A0A841MN00</accession>
<dbReference type="Pfam" id="PF00884">
    <property type="entry name" value="Sulfatase"/>
    <property type="match status" value="1"/>
</dbReference>
<dbReference type="RefSeq" id="WP_184497155.1">
    <property type="nucleotide sequence ID" value="NZ_JACIJO010000003.1"/>
</dbReference>
<dbReference type="GO" id="GO:0005886">
    <property type="term" value="C:plasma membrane"/>
    <property type="evidence" value="ECO:0007669"/>
    <property type="project" value="UniProtKB-SubCell"/>
</dbReference>
<dbReference type="GO" id="GO:0016787">
    <property type="term" value="F:hydrolase activity"/>
    <property type="evidence" value="ECO:0007669"/>
    <property type="project" value="UniProtKB-KW"/>
</dbReference>
<evidence type="ECO:0000256" key="3">
    <source>
        <dbReference type="ARBA" id="ARBA00022692"/>
    </source>
</evidence>
<keyword evidence="5 6" id="KW-0472">Membrane</keyword>
<dbReference type="InterPro" id="IPR050448">
    <property type="entry name" value="OpgB/LTA_synthase_biosynth"/>
</dbReference>
<keyword evidence="8" id="KW-0378">Hydrolase</keyword>
<keyword evidence="3 6" id="KW-0812">Transmembrane</keyword>
<keyword evidence="4 6" id="KW-1133">Transmembrane helix</keyword>
<dbReference type="PANTHER" id="PTHR47371:SF3">
    <property type="entry name" value="PHOSPHOGLYCEROL TRANSFERASE I"/>
    <property type="match status" value="1"/>
</dbReference>
<feature type="transmembrane region" description="Helical" evidence="6">
    <location>
        <begin position="144"/>
        <end position="163"/>
    </location>
</feature>
<sequence>MAQKAEIRSNLPNQVKSILGDFWGMAFVFILLMLIIRFLELKLIFNTHLLQFNLSDVLFSSLIEDLGWYLYFIGLLLVFHIILSIFSTSLARWLSLTVFVLAVIIQGALISYFLKTLLPLGSDVYGYSFDDLLATVQASGQLNALNIISGFIGAFIIGGILYLGIRFLKFQLKSYLIISAFTYIFIFFYVLFPANDSNLASENKSNVQINKTHFLAQASFNYFMFDDNYYFDFYLRPTGNDLVVKKEFMDDNYPFAHVAEYPDVLSPFFDSLDSKPDIVFIFFESLGSAYSGKTAYLGSFTPFLDSLGEHGLVWENAISSTGRTFGILPGTMAGLPFGKNGFLEFSPDFPYHESLLSILKKNDYESEFYIGSDQNFDNEGSFLKYHQVDKIIDQQNYGAEFEKTPSETGFSWGYPDKALFTNGLQKLPASDDKPQLRIFQTQTSHDPYIVPTPEIYKPKLRSYLSNDLGFSESKVTDYLSYENIYMTLLYADDAIRDFFSEYKKRPEFENTIFIITGDHRLPEIPMATRLDRFRVPLIMYSPKLSRQERFKGVVSHWEITPSILAFLQKQVAINLPEEVIWQGQVMDTSQTFQSRIAMPLMRNKNQLLDYIHGDYFLSDGQLFLVSDGLNIDPIQDLQVSNRMVGEFEEFKNRNNYLIQTKKLLPKIEPRD</sequence>
<name>A0A841MN00_9BACT</name>
<protein>
    <submittedName>
        <fullName evidence="8">Putative sulfatase</fullName>
        <ecNumber evidence="8">3.1.6.-</ecNumber>
    </submittedName>
</protein>
<evidence type="ECO:0000256" key="6">
    <source>
        <dbReference type="SAM" id="Phobius"/>
    </source>
</evidence>
<comment type="subcellular location">
    <subcellularLocation>
        <location evidence="1">Cell membrane</location>
        <topology evidence="1">Multi-pass membrane protein</topology>
    </subcellularLocation>
</comment>
<feature type="transmembrane region" description="Helical" evidence="6">
    <location>
        <begin position="175"/>
        <end position="192"/>
    </location>
</feature>
<reference evidence="8 9" key="1">
    <citation type="submission" date="2020-08" db="EMBL/GenBank/DDBJ databases">
        <title>Genomic Encyclopedia of Type Strains, Phase IV (KMG-IV): sequencing the most valuable type-strain genomes for metagenomic binning, comparative biology and taxonomic classification.</title>
        <authorList>
            <person name="Goeker M."/>
        </authorList>
    </citation>
    <scope>NUCLEOTIDE SEQUENCE [LARGE SCALE GENOMIC DNA]</scope>
    <source>
        <strain evidence="8 9">DSM 102044</strain>
    </source>
</reference>
<evidence type="ECO:0000256" key="4">
    <source>
        <dbReference type="ARBA" id="ARBA00022989"/>
    </source>
</evidence>
<evidence type="ECO:0000256" key="1">
    <source>
        <dbReference type="ARBA" id="ARBA00004651"/>
    </source>
</evidence>
<feature type="transmembrane region" description="Helical" evidence="6">
    <location>
        <begin position="68"/>
        <end position="86"/>
    </location>
</feature>
<feature type="domain" description="Sulfatase N-terminal" evidence="7">
    <location>
        <begin position="276"/>
        <end position="566"/>
    </location>
</feature>
<evidence type="ECO:0000313" key="9">
    <source>
        <dbReference type="Proteomes" id="UP000588604"/>
    </source>
</evidence>
<gene>
    <name evidence="8" type="ORF">FHS59_003936</name>
</gene>
<dbReference type="InterPro" id="IPR000917">
    <property type="entry name" value="Sulfatase_N"/>
</dbReference>
<dbReference type="Gene3D" id="3.40.720.10">
    <property type="entry name" value="Alkaline Phosphatase, subunit A"/>
    <property type="match status" value="1"/>
</dbReference>
<comment type="caution">
    <text evidence="8">The sequence shown here is derived from an EMBL/GenBank/DDBJ whole genome shotgun (WGS) entry which is preliminary data.</text>
</comment>
<dbReference type="SUPFAM" id="SSF53649">
    <property type="entry name" value="Alkaline phosphatase-like"/>
    <property type="match status" value="1"/>
</dbReference>
<dbReference type="Proteomes" id="UP000588604">
    <property type="component" value="Unassembled WGS sequence"/>
</dbReference>
<keyword evidence="2" id="KW-1003">Cell membrane</keyword>
<dbReference type="CDD" id="cd16015">
    <property type="entry name" value="LTA_synthase"/>
    <property type="match status" value="1"/>
</dbReference>
<proteinExistence type="predicted"/>
<dbReference type="EC" id="3.1.6.-" evidence="8"/>
<evidence type="ECO:0000259" key="7">
    <source>
        <dbReference type="Pfam" id="PF00884"/>
    </source>
</evidence>
<dbReference type="InterPro" id="IPR017850">
    <property type="entry name" value="Alkaline_phosphatase_core_sf"/>
</dbReference>
<evidence type="ECO:0000256" key="5">
    <source>
        <dbReference type="ARBA" id="ARBA00023136"/>
    </source>
</evidence>
<dbReference type="AlphaFoldDB" id="A0A841MN00"/>
<dbReference type="EMBL" id="JACIJO010000003">
    <property type="protein sequence ID" value="MBB6328293.1"/>
    <property type="molecule type" value="Genomic_DNA"/>
</dbReference>
<organism evidence="8 9">
    <name type="scientific">Algoriphagus iocasae</name>
    <dbReference type="NCBI Taxonomy" id="1836499"/>
    <lineage>
        <taxon>Bacteria</taxon>
        <taxon>Pseudomonadati</taxon>
        <taxon>Bacteroidota</taxon>
        <taxon>Cytophagia</taxon>
        <taxon>Cytophagales</taxon>
        <taxon>Cyclobacteriaceae</taxon>
        <taxon>Algoriphagus</taxon>
    </lineage>
</organism>
<evidence type="ECO:0000256" key="2">
    <source>
        <dbReference type="ARBA" id="ARBA00022475"/>
    </source>
</evidence>
<feature type="transmembrane region" description="Helical" evidence="6">
    <location>
        <begin position="21"/>
        <end position="39"/>
    </location>
</feature>
<dbReference type="PANTHER" id="PTHR47371">
    <property type="entry name" value="LIPOTEICHOIC ACID SYNTHASE"/>
    <property type="match status" value="1"/>
</dbReference>
<keyword evidence="9" id="KW-1185">Reference proteome</keyword>
<feature type="transmembrane region" description="Helical" evidence="6">
    <location>
        <begin position="93"/>
        <end position="114"/>
    </location>
</feature>